<dbReference type="EMBL" id="BCMF01000006">
    <property type="protein sequence ID" value="GAW99479.1"/>
    <property type="molecule type" value="Genomic_DNA"/>
</dbReference>
<dbReference type="InterPro" id="IPR003765">
    <property type="entry name" value="NO3_reductase_chaperone_NarJ"/>
</dbReference>
<dbReference type="AlphaFoldDB" id="A0A1Z5ICI6"/>
<gene>
    <name evidence="2" type="primary">narJ</name>
    <name evidence="2" type="ORF">IWT30_01449</name>
</gene>
<evidence type="ECO:0000313" key="2">
    <source>
        <dbReference type="EMBL" id="GAW99479.1"/>
    </source>
</evidence>
<sequence length="190" mass="22310">MINFKQLHALSDAFVDLSRFIDYPDEDTFSDEAYVDFVKNYPETAQKQKLLAAVDDMRQEDLLQQQAHYSNLFEMNKRYTLYMSYYKMTDSRERGTILAKLKMLYEMFGVTIEGNELADFLPMLLEFLAFGSFDGDERRQDLKLAFQVIEDGTYELLKNAAGDIEDPYFRMIQVIREELRSCVEMEVASK</sequence>
<dbReference type="RefSeq" id="WP_089109273.1">
    <property type="nucleotide sequence ID" value="NZ_BCMF01000006.1"/>
</dbReference>
<dbReference type="Gene3D" id="1.10.3480.10">
    <property type="entry name" value="TorD-like"/>
    <property type="match status" value="1"/>
</dbReference>
<proteinExistence type="predicted"/>
<reference evidence="2 3" key="1">
    <citation type="submission" date="2015-11" db="EMBL/GenBank/DDBJ databases">
        <title>Draft genome sequences of new species of the genus Lactobacillus isolated from orchardgrass silage.</title>
        <authorList>
            <person name="Tohno M."/>
            <person name="Tanizawa Y."/>
            <person name="Arita M."/>
        </authorList>
    </citation>
    <scope>NUCLEOTIDE SEQUENCE [LARGE SCALE GENOMIC DNA]</scope>
    <source>
        <strain evidence="2 3">IWT30</strain>
    </source>
</reference>
<dbReference type="OrthoDB" id="5296272at2"/>
<evidence type="ECO:0000256" key="1">
    <source>
        <dbReference type="ARBA" id="ARBA00023063"/>
    </source>
</evidence>
<keyword evidence="3" id="KW-1185">Reference proteome</keyword>
<dbReference type="SUPFAM" id="SSF89155">
    <property type="entry name" value="TorD-like"/>
    <property type="match status" value="1"/>
</dbReference>
<organism evidence="2 3">
    <name type="scientific">Secundilactobacillus mixtipabuli</name>
    <dbReference type="NCBI Taxonomy" id="1435342"/>
    <lineage>
        <taxon>Bacteria</taxon>
        <taxon>Bacillati</taxon>
        <taxon>Bacillota</taxon>
        <taxon>Bacilli</taxon>
        <taxon>Lactobacillales</taxon>
        <taxon>Lactobacillaceae</taxon>
        <taxon>Secundilactobacillus</taxon>
    </lineage>
</organism>
<dbReference type="InterPro" id="IPR020945">
    <property type="entry name" value="DMSO/NO3_reduct_chaperone"/>
</dbReference>
<accession>A0A1Z5ICI6</accession>
<evidence type="ECO:0000313" key="3">
    <source>
        <dbReference type="Proteomes" id="UP000198374"/>
    </source>
</evidence>
<dbReference type="GO" id="GO:0051082">
    <property type="term" value="F:unfolded protein binding"/>
    <property type="evidence" value="ECO:0007669"/>
    <property type="project" value="InterPro"/>
</dbReference>
<dbReference type="GO" id="GO:0016530">
    <property type="term" value="F:metallochaperone activity"/>
    <property type="evidence" value="ECO:0007669"/>
    <property type="project" value="TreeGrafter"/>
</dbReference>
<name>A0A1Z5ICI6_9LACO</name>
<comment type="caution">
    <text evidence="2">The sequence shown here is derived from an EMBL/GenBank/DDBJ whole genome shotgun (WGS) entry which is preliminary data.</text>
</comment>
<dbReference type="InterPro" id="IPR036411">
    <property type="entry name" value="TorD-like_sf"/>
</dbReference>
<dbReference type="GO" id="GO:0051131">
    <property type="term" value="P:chaperone-mediated protein complex assembly"/>
    <property type="evidence" value="ECO:0007669"/>
    <property type="project" value="InterPro"/>
</dbReference>
<keyword evidence="1" id="KW-0534">Nitrate assimilation</keyword>
<dbReference type="GO" id="GO:0042128">
    <property type="term" value="P:nitrate assimilation"/>
    <property type="evidence" value="ECO:0007669"/>
    <property type="project" value="UniProtKB-KW"/>
</dbReference>
<dbReference type="Pfam" id="PF02613">
    <property type="entry name" value="Nitrate_red_del"/>
    <property type="match status" value="1"/>
</dbReference>
<dbReference type="NCBIfam" id="TIGR00684">
    <property type="entry name" value="narJ"/>
    <property type="match status" value="1"/>
</dbReference>
<dbReference type="PANTHER" id="PTHR43680:SF2">
    <property type="entry name" value="NITRATE REDUCTASE MOLYBDENUM COFACTOR ASSEMBLY CHAPERONE NARJ"/>
    <property type="match status" value="1"/>
</dbReference>
<protein>
    <submittedName>
        <fullName evidence="2">Nitrate reductase delta subunit</fullName>
    </submittedName>
</protein>
<dbReference type="PANTHER" id="PTHR43680">
    <property type="entry name" value="NITRATE REDUCTASE MOLYBDENUM COFACTOR ASSEMBLY CHAPERONE"/>
    <property type="match status" value="1"/>
</dbReference>
<dbReference type="Proteomes" id="UP000198374">
    <property type="component" value="Unassembled WGS sequence"/>
</dbReference>